<organism evidence="2 3">
    <name type="scientific">Paracoccus aurantiacus</name>
    <dbReference type="NCBI Taxonomy" id="2599412"/>
    <lineage>
        <taxon>Bacteria</taxon>
        <taxon>Pseudomonadati</taxon>
        <taxon>Pseudomonadota</taxon>
        <taxon>Alphaproteobacteria</taxon>
        <taxon>Rhodobacterales</taxon>
        <taxon>Paracoccaceae</taxon>
        <taxon>Paracoccus</taxon>
    </lineage>
</organism>
<reference evidence="2 3" key="1">
    <citation type="submission" date="2019-08" db="EMBL/GenBank/DDBJ databases">
        <authorList>
            <person name="Ye J."/>
        </authorList>
    </citation>
    <scope>NUCLEOTIDE SEQUENCE [LARGE SCALE GENOMIC DNA]</scope>
    <source>
        <strain evidence="2 3">TK008</strain>
    </source>
</reference>
<accession>A0A5C6S350</accession>
<feature type="signal peptide" evidence="1">
    <location>
        <begin position="1"/>
        <end position="15"/>
    </location>
</feature>
<dbReference type="EMBL" id="VOPL01000003">
    <property type="protein sequence ID" value="TXB69050.1"/>
    <property type="molecule type" value="Genomic_DNA"/>
</dbReference>
<dbReference type="RefSeq" id="WP_147097603.1">
    <property type="nucleotide sequence ID" value="NZ_JBHUFH010000002.1"/>
</dbReference>
<evidence type="ECO:0000313" key="3">
    <source>
        <dbReference type="Proteomes" id="UP000321562"/>
    </source>
</evidence>
<evidence type="ECO:0000313" key="2">
    <source>
        <dbReference type="EMBL" id="TXB69050.1"/>
    </source>
</evidence>
<proteinExistence type="predicted"/>
<dbReference type="PROSITE" id="PS51257">
    <property type="entry name" value="PROKAR_LIPOPROTEIN"/>
    <property type="match status" value="1"/>
</dbReference>
<keyword evidence="3" id="KW-1185">Reference proteome</keyword>
<feature type="chain" id="PRO_5022794797" evidence="1">
    <location>
        <begin position="16"/>
        <end position="136"/>
    </location>
</feature>
<gene>
    <name evidence="2" type="ORF">FQV27_08715</name>
</gene>
<keyword evidence="1" id="KW-0732">Signal</keyword>
<comment type="caution">
    <text evidence="2">The sequence shown here is derived from an EMBL/GenBank/DDBJ whole genome shotgun (WGS) entry which is preliminary data.</text>
</comment>
<protein>
    <submittedName>
        <fullName evidence="2">Uncharacterized protein</fullName>
    </submittedName>
</protein>
<dbReference type="Proteomes" id="UP000321562">
    <property type="component" value="Unassembled WGS sequence"/>
</dbReference>
<name>A0A5C6S350_9RHOB</name>
<dbReference type="OrthoDB" id="7433579at2"/>
<dbReference type="AlphaFoldDB" id="A0A5C6S350"/>
<evidence type="ECO:0000256" key="1">
    <source>
        <dbReference type="SAM" id="SignalP"/>
    </source>
</evidence>
<sequence length="136" mass="14519">MRPAFTAMIACLALAACVNVNDTPVSTRPAQITTQERGLIQSTIIDGMKDPASAQLRNLVAYDLSDGQGRAICGEVNGKNAFGGYVGFQPFFMRVKDGRLVSSYYGTGDPNDLDHFMARKGCGEAATGMMKISSTK</sequence>